<sequence length="501" mass="56494">MANEKNEGAHVVVVGAGAAGIKLAHTLWKESLPSKRIQKITILEANDYVGGRVRHFEFEGHTVERGANWISGRELIENFDNPIWQLAKAIELQGQASDRENPERIHVVDCTTSSNTDNTDNGAVVVTKEYLELVQRFDAIYEQALHKSGASLSYTSDTDVRTVLESHGWTPKDKLNNLERAVEHNVLEVWAHDSIENLSAAHELRPGMNDVELGQDELFVEDPRGFNSIFTGMVQDLQQQSSSSQVDLLLEHPVQSIHYAPGMVKVVAKDLTTGETKEYHADRIVSTVSVGVLQQQQIHFDPPFPDWKVTALNRIEMFCFAKVYAKFRKRLWPADKDYLVFISDGEDNRGYYPLWMRYKTAKEDEHLYMCYQGGDNARRVESLSQEQIKDEVQALFSKAFGGAEDCRPVAVAVTDWSRNPRFCGSYSAFPKNAFATVPIEDLRRGLTGCDTNDNNANDKPTTLYFAGEAFDNKYNGWVQGGYLSGERVARTILKDLDSKFK</sequence>
<dbReference type="Proteomes" id="UP001153069">
    <property type="component" value="Unassembled WGS sequence"/>
</dbReference>
<evidence type="ECO:0000313" key="2">
    <source>
        <dbReference type="EMBL" id="CAB9504908.1"/>
    </source>
</evidence>
<dbReference type="PANTHER" id="PTHR10742">
    <property type="entry name" value="FLAVIN MONOAMINE OXIDASE"/>
    <property type="match status" value="1"/>
</dbReference>
<dbReference type="InterPro" id="IPR050281">
    <property type="entry name" value="Flavin_monoamine_oxidase"/>
</dbReference>
<evidence type="ECO:0000259" key="1">
    <source>
        <dbReference type="Pfam" id="PF01593"/>
    </source>
</evidence>
<dbReference type="GO" id="GO:0006598">
    <property type="term" value="P:polyamine catabolic process"/>
    <property type="evidence" value="ECO:0007669"/>
    <property type="project" value="TreeGrafter"/>
</dbReference>
<dbReference type="SUPFAM" id="SSF54373">
    <property type="entry name" value="FAD-linked reductases, C-terminal domain"/>
    <property type="match status" value="1"/>
</dbReference>
<dbReference type="InterPro" id="IPR002937">
    <property type="entry name" value="Amino_oxidase"/>
</dbReference>
<dbReference type="Gene3D" id="3.90.660.10">
    <property type="match status" value="1"/>
</dbReference>
<feature type="domain" description="Amine oxidase" evidence="1">
    <location>
        <begin position="19"/>
        <end position="493"/>
    </location>
</feature>
<gene>
    <name evidence="2" type="ORF">SEMRO_213_G088370.1</name>
</gene>
<comment type="caution">
    <text evidence="2">The sequence shown here is derived from an EMBL/GenBank/DDBJ whole genome shotgun (WGS) entry which is preliminary data.</text>
</comment>
<dbReference type="OrthoDB" id="5046242at2759"/>
<dbReference type="EMBL" id="CAICTM010000212">
    <property type="protein sequence ID" value="CAB9504908.1"/>
    <property type="molecule type" value="Genomic_DNA"/>
</dbReference>
<dbReference type="GO" id="GO:0016491">
    <property type="term" value="F:oxidoreductase activity"/>
    <property type="evidence" value="ECO:0007669"/>
    <property type="project" value="InterPro"/>
</dbReference>
<organism evidence="2 3">
    <name type="scientific">Seminavis robusta</name>
    <dbReference type="NCBI Taxonomy" id="568900"/>
    <lineage>
        <taxon>Eukaryota</taxon>
        <taxon>Sar</taxon>
        <taxon>Stramenopiles</taxon>
        <taxon>Ochrophyta</taxon>
        <taxon>Bacillariophyta</taxon>
        <taxon>Bacillariophyceae</taxon>
        <taxon>Bacillariophycidae</taxon>
        <taxon>Naviculales</taxon>
        <taxon>Naviculaceae</taxon>
        <taxon>Seminavis</taxon>
    </lineage>
</organism>
<dbReference type="SUPFAM" id="SSF51905">
    <property type="entry name" value="FAD/NAD(P)-binding domain"/>
    <property type="match status" value="1"/>
</dbReference>
<keyword evidence="3" id="KW-1185">Reference proteome</keyword>
<dbReference type="Pfam" id="PF01593">
    <property type="entry name" value="Amino_oxidase"/>
    <property type="match status" value="1"/>
</dbReference>
<dbReference type="InterPro" id="IPR036188">
    <property type="entry name" value="FAD/NAD-bd_sf"/>
</dbReference>
<dbReference type="PANTHER" id="PTHR10742:SF313">
    <property type="entry name" value="AMINE OXIDASE"/>
    <property type="match status" value="1"/>
</dbReference>
<protein>
    <submittedName>
        <fullName evidence="2">Specific histone demethylase 1B</fullName>
    </submittedName>
</protein>
<name>A0A9N8H7R6_9STRA</name>
<proteinExistence type="predicted"/>
<dbReference type="Gene3D" id="3.50.50.60">
    <property type="entry name" value="FAD/NAD(P)-binding domain"/>
    <property type="match status" value="1"/>
</dbReference>
<dbReference type="AlphaFoldDB" id="A0A9N8H7R6"/>
<reference evidence="2" key="1">
    <citation type="submission" date="2020-06" db="EMBL/GenBank/DDBJ databases">
        <authorList>
            <consortium name="Plant Systems Biology data submission"/>
        </authorList>
    </citation>
    <scope>NUCLEOTIDE SEQUENCE</scope>
    <source>
        <strain evidence="2">D6</strain>
    </source>
</reference>
<evidence type="ECO:0000313" key="3">
    <source>
        <dbReference type="Proteomes" id="UP001153069"/>
    </source>
</evidence>
<accession>A0A9N8H7R6</accession>